<name>A0A645FTC4_9ZZZZ</name>
<evidence type="ECO:0000313" key="2">
    <source>
        <dbReference type="EMBL" id="MPN17698.1"/>
    </source>
</evidence>
<dbReference type="EMBL" id="VSSQ01064880">
    <property type="protein sequence ID" value="MPN17698.1"/>
    <property type="molecule type" value="Genomic_DNA"/>
</dbReference>
<gene>
    <name evidence="2" type="ORF">SDC9_165053</name>
</gene>
<dbReference type="AlphaFoldDB" id="A0A645FTC4"/>
<proteinExistence type="predicted"/>
<comment type="caution">
    <text evidence="2">The sequence shown here is derived from an EMBL/GenBank/DDBJ whole genome shotgun (WGS) entry which is preliminary data.</text>
</comment>
<protein>
    <submittedName>
        <fullName evidence="2">Uncharacterized protein</fullName>
    </submittedName>
</protein>
<sequence length="129" mass="14530">MHRSVIAGGDAFHQITTHAGPGKDRFRQHGAGQQNGHLQAEQRDHRDERIVQRMSVDEHPFANATRTSRRYIVGLHGFDHISTGDTYKQTRLHQPQSNGGQDQVLQYRKEGRPVCADQRINKVNIGVGS</sequence>
<organism evidence="2">
    <name type="scientific">bioreactor metagenome</name>
    <dbReference type="NCBI Taxonomy" id="1076179"/>
    <lineage>
        <taxon>unclassified sequences</taxon>
        <taxon>metagenomes</taxon>
        <taxon>ecological metagenomes</taxon>
    </lineage>
</organism>
<reference evidence="2" key="1">
    <citation type="submission" date="2019-08" db="EMBL/GenBank/DDBJ databases">
        <authorList>
            <person name="Kucharzyk K."/>
            <person name="Murdoch R.W."/>
            <person name="Higgins S."/>
            <person name="Loffler F."/>
        </authorList>
    </citation>
    <scope>NUCLEOTIDE SEQUENCE</scope>
</reference>
<evidence type="ECO:0000256" key="1">
    <source>
        <dbReference type="SAM" id="MobiDB-lite"/>
    </source>
</evidence>
<feature type="region of interest" description="Disordered" evidence="1">
    <location>
        <begin position="1"/>
        <end position="46"/>
    </location>
</feature>
<accession>A0A645FTC4</accession>